<gene>
    <name evidence="2" type="ORF">CLAN_1022</name>
</gene>
<dbReference type="KEGG" id="clx:CLAN_1022"/>
<feature type="transmembrane region" description="Helical" evidence="1">
    <location>
        <begin position="29"/>
        <end position="49"/>
    </location>
</feature>
<evidence type="ECO:0000256" key="1">
    <source>
        <dbReference type="SAM" id="Phobius"/>
    </source>
</evidence>
<dbReference type="RefSeq" id="WP_096017074.1">
    <property type="nucleotide sequence ID" value="NZ_CP015578.1"/>
</dbReference>
<dbReference type="NCBIfam" id="NF008528">
    <property type="entry name" value="PRK11463.1-2"/>
    <property type="match status" value="1"/>
</dbReference>
<dbReference type="AlphaFoldDB" id="A0A1X9SNE3"/>
<dbReference type="InterPro" id="IPR007313">
    <property type="entry name" value="FxsA"/>
</dbReference>
<reference evidence="3" key="1">
    <citation type="journal article" date="2017" name="Genome Biol. Evol.">
        <title>Comparative Genomic Analysis Identifies a Campylobacter Clade Deficient in Selenium Metabolism.</title>
        <authorList>
            <person name="Miller W.G."/>
            <person name="Yee E."/>
            <person name="Lopes B.S."/>
            <person name="Chapman M.H."/>
            <person name="Huynh S."/>
            <person name="Bono J.L."/>
            <person name="Parker C.T."/>
            <person name="Strachan N.J.C."/>
            <person name="Forbes K.J."/>
        </authorList>
    </citation>
    <scope>NUCLEOTIDE SEQUENCE [LARGE SCALE GENOMIC DNA]</scope>
    <source>
        <strain evidence="3">NCTC 13004</strain>
    </source>
</reference>
<dbReference type="GO" id="GO:0016020">
    <property type="term" value="C:membrane"/>
    <property type="evidence" value="ECO:0007669"/>
    <property type="project" value="InterPro"/>
</dbReference>
<dbReference type="EMBL" id="CP015578">
    <property type="protein sequence ID" value="ARQ97759.1"/>
    <property type="molecule type" value="Genomic_DNA"/>
</dbReference>
<dbReference type="GeneID" id="46921493"/>
<dbReference type="Proteomes" id="UP000202031">
    <property type="component" value="Chromosome"/>
</dbReference>
<accession>A0A1X9SNE3</accession>
<keyword evidence="1" id="KW-0472">Membrane</keyword>
<organism evidence="2 3">
    <name type="scientific">Campylobacter lanienae NCTC 13004</name>
    <dbReference type="NCBI Taxonomy" id="1031753"/>
    <lineage>
        <taxon>Bacteria</taxon>
        <taxon>Pseudomonadati</taxon>
        <taxon>Campylobacterota</taxon>
        <taxon>Epsilonproteobacteria</taxon>
        <taxon>Campylobacterales</taxon>
        <taxon>Campylobacteraceae</taxon>
        <taxon>Campylobacter</taxon>
    </lineage>
</organism>
<name>A0A1X9SNE3_9BACT</name>
<evidence type="ECO:0000313" key="2">
    <source>
        <dbReference type="EMBL" id="ARQ97759.1"/>
    </source>
</evidence>
<feature type="transmembrane region" description="Helical" evidence="1">
    <location>
        <begin position="6"/>
        <end position="22"/>
    </location>
</feature>
<keyword evidence="1" id="KW-1133">Transmembrane helix</keyword>
<feature type="transmembrane region" description="Helical" evidence="1">
    <location>
        <begin position="69"/>
        <end position="98"/>
    </location>
</feature>
<evidence type="ECO:0000313" key="3">
    <source>
        <dbReference type="Proteomes" id="UP000202031"/>
    </source>
</evidence>
<keyword evidence="1" id="KW-0812">Transmembrane</keyword>
<dbReference type="Pfam" id="PF04186">
    <property type="entry name" value="FxsA"/>
    <property type="match status" value="1"/>
</dbReference>
<sequence>MIRISLLPYIFLEIVLVVLYILEFGFLSFFVEIFLSAIIGVILLFNYGFSNLFNNINYFNIRDIFGSLSLAIGGFALIIPGMLSDIFGLVVILIALGLKLYSKFGGTKYSDQTYQSKYDDEIIDVEIIEERDYEYKNRK</sequence>
<proteinExistence type="predicted"/>
<protein>
    <submittedName>
        <fullName evidence="2">Putative membrane protein</fullName>
    </submittedName>
</protein>